<reference evidence="2 3" key="1">
    <citation type="journal article" date="2015" name="Int. J. Syst. Evol. Microbiol.">
        <title>Carboxylicivirga linearis sp. nov., isolated from a sea cucumber culture pond.</title>
        <authorList>
            <person name="Wang F.Q."/>
            <person name="Zhou Y.X."/>
            <person name="Lin X.Z."/>
            <person name="Chen G.J."/>
            <person name="Du Z.J."/>
        </authorList>
    </citation>
    <scope>NUCLEOTIDE SEQUENCE [LARGE SCALE GENOMIC DNA]</scope>
    <source>
        <strain evidence="2 3">FB218</strain>
    </source>
</reference>
<feature type="coiled-coil region" evidence="1">
    <location>
        <begin position="150"/>
        <end position="180"/>
    </location>
</feature>
<organism evidence="2 3">
    <name type="scientific">Carboxylicivirga linearis</name>
    <dbReference type="NCBI Taxonomy" id="1628157"/>
    <lineage>
        <taxon>Bacteria</taxon>
        <taxon>Pseudomonadati</taxon>
        <taxon>Bacteroidota</taxon>
        <taxon>Bacteroidia</taxon>
        <taxon>Marinilabiliales</taxon>
        <taxon>Marinilabiliaceae</taxon>
        <taxon>Carboxylicivirga</taxon>
    </lineage>
</organism>
<keyword evidence="3" id="KW-1185">Reference proteome</keyword>
<dbReference type="EMBL" id="JAGUCO010000002">
    <property type="protein sequence ID" value="MBS2097647.1"/>
    <property type="molecule type" value="Genomic_DNA"/>
</dbReference>
<comment type="caution">
    <text evidence="2">The sequence shown here is derived from an EMBL/GenBank/DDBJ whole genome shotgun (WGS) entry which is preliminary data.</text>
</comment>
<dbReference type="RefSeq" id="WP_212214316.1">
    <property type="nucleotide sequence ID" value="NZ_JAGUCO010000002.1"/>
</dbReference>
<evidence type="ECO:0000313" key="3">
    <source>
        <dbReference type="Proteomes" id="UP000708576"/>
    </source>
</evidence>
<evidence type="ECO:0000313" key="2">
    <source>
        <dbReference type="EMBL" id="MBS2097647.1"/>
    </source>
</evidence>
<gene>
    <name evidence="2" type="ORF">KEM10_05105</name>
</gene>
<keyword evidence="1" id="KW-0175">Coiled coil</keyword>
<evidence type="ECO:0000256" key="1">
    <source>
        <dbReference type="SAM" id="Coils"/>
    </source>
</evidence>
<protein>
    <submittedName>
        <fullName evidence="2">Uncharacterized protein</fullName>
    </submittedName>
</protein>
<dbReference type="Proteomes" id="UP000708576">
    <property type="component" value="Unassembled WGS sequence"/>
</dbReference>
<accession>A0ABS5JS58</accession>
<name>A0ABS5JS58_9BACT</name>
<sequence>MHYTKQTITSFIHQAGILVYNSKHVDDIKNAVMQYGYDERRLDDGEQVFKMLKEISFKQHQAKSDKMEKFKLKQDLQSKIHKEYMKYLKIARIAFAEDFKARNVLILDGGRERTYKEWYFQVSVFCSIMLKNDDGYQDRMAQYGIEVVKIEDLRKQLVKLNEVNDECIKSAAELKRLTAQRKKMVIKMQNYVSDFIKIARIALEHSPKALQSLGVGVNN</sequence>
<proteinExistence type="predicted"/>